<protein>
    <submittedName>
        <fullName evidence="2">Uncharacterized protein</fullName>
    </submittedName>
</protein>
<evidence type="ECO:0000313" key="3">
    <source>
        <dbReference type="Proteomes" id="UP000054995"/>
    </source>
</evidence>
<organism evidence="2 3">
    <name type="scientific">Trichinella pseudospiralis</name>
    <name type="common">Parasitic roundworm</name>
    <dbReference type="NCBI Taxonomy" id="6337"/>
    <lineage>
        <taxon>Eukaryota</taxon>
        <taxon>Metazoa</taxon>
        <taxon>Ecdysozoa</taxon>
        <taxon>Nematoda</taxon>
        <taxon>Enoplea</taxon>
        <taxon>Dorylaimia</taxon>
        <taxon>Trichinellida</taxon>
        <taxon>Trichinellidae</taxon>
        <taxon>Trichinella</taxon>
    </lineage>
</organism>
<keyword evidence="1" id="KW-0472">Membrane</keyword>
<accession>A0A0V1F7G2</accession>
<sequence length="85" mass="9838">MYSIRQHGGRVVKALDLRSNGHMSAWVRTPPVLIIIKICFALYFNNFLAKAFCKEQSNALIRKHVRQLFKFVCKISRSTIVTRSL</sequence>
<gene>
    <name evidence="2" type="ORF">T4D_6749</name>
</gene>
<dbReference type="AlphaFoldDB" id="A0A0V1F7G2"/>
<comment type="caution">
    <text evidence="2">The sequence shown here is derived from an EMBL/GenBank/DDBJ whole genome shotgun (WGS) entry which is preliminary data.</text>
</comment>
<keyword evidence="1" id="KW-1133">Transmembrane helix</keyword>
<reference evidence="2 3" key="1">
    <citation type="submission" date="2015-01" db="EMBL/GenBank/DDBJ databases">
        <title>Evolution of Trichinella species and genotypes.</title>
        <authorList>
            <person name="Korhonen P.K."/>
            <person name="Edoardo P."/>
            <person name="Giuseppe L.R."/>
            <person name="Gasser R.B."/>
        </authorList>
    </citation>
    <scope>NUCLEOTIDE SEQUENCE [LARGE SCALE GENOMIC DNA]</scope>
    <source>
        <strain evidence="2">ISS470</strain>
    </source>
</reference>
<dbReference type="OrthoDB" id="10654003at2759"/>
<proteinExistence type="predicted"/>
<dbReference type="EMBL" id="JYDT01000198">
    <property type="protein sequence ID" value="KRY81912.1"/>
    <property type="molecule type" value="Genomic_DNA"/>
</dbReference>
<name>A0A0V1F7G2_TRIPS</name>
<dbReference type="Proteomes" id="UP000054995">
    <property type="component" value="Unassembled WGS sequence"/>
</dbReference>
<keyword evidence="3" id="KW-1185">Reference proteome</keyword>
<evidence type="ECO:0000256" key="1">
    <source>
        <dbReference type="SAM" id="Phobius"/>
    </source>
</evidence>
<evidence type="ECO:0000313" key="2">
    <source>
        <dbReference type="EMBL" id="KRY81912.1"/>
    </source>
</evidence>
<keyword evidence="1" id="KW-0812">Transmembrane</keyword>
<feature type="transmembrane region" description="Helical" evidence="1">
    <location>
        <begin position="32"/>
        <end position="53"/>
    </location>
</feature>